<accession>A0A2V0QL72</accession>
<evidence type="ECO:0000256" key="1">
    <source>
        <dbReference type="SAM" id="MobiDB-lite"/>
    </source>
</evidence>
<sequence>MNKEFTRIRDDRPSPGRQPTGSWNGLGTNPLRRVFYCLRFLLAANLPDANSFLTPKYCIRATNPT</sequence>
<dbReference type="AlphaFoldDB" id="A0A2V0QL72"/>
<dbReference type="EMBL" id="BGJZ01000366">
    <property type="protein sequence ID" value="GBH13689.1"/>
    <property type="molecule type" value="Genomic_DNA"/>
</dbReference>
<proteinExistence type="predicted"/>
<dbReference type="Proteomes" id="UP000247480">
    <property type="component" value="Unassembled WGS sequence"/>
</dbReference>
<gene>
    <name evidence="2" type="ORF">KPSA1_07181</name>
</gene>
<name>A0A2V0QL72_PSESF</name>
<feature type="region of interest" description="Disordered" evidence="1">
    <location>
        <begin position="1"/>
        <end position="29"/>
    </location>
</feature>
<protein>
    <submittedName>
        <fullName evidence="2">Uncharacterized protein</fullName>
    </submittedName>
</protein>
<feature type="compositionally biased region" description="Polar residues" evidence="1">
    <location>
        <begin position="17"/>
        <end position="27"/>
    </location>
</feature>
<reference evidence="2 3" key="1">
    <citation type="submission" date="2018-04" db="EMBL/GenBank/DDBJ databases">
        <title>Draft genome sequence of Pseudomonas syringae pv. actinidiae biovar 1 strains isolated from kiwifruit in Kagawa prefecture.</title>
        <authorList>
            <person name="Tabuchi M."/>
            <person name="Saito M."/>
            <person name="Fujiwara S."/>
            <person name="Sasa N."/>
            <person name="Akimitsu K."/>
            <person name="Gomi K."/>
            <person name="Konishi-Sugita S."/>
            <person name="Hamano K."/>
            <person name="Kataoka I."/>
        </authorList>
    </citation>
    <scope>NUCLEOTIDE SEQUENCE [LARGE SCALE GENOMIC DNA]</scope>
    <source>
        <strain evidence="2 3">MAFF212206</strain>
    </source>
</reference>
<comment type="caution">
    <text evidence="2">The sequence shown here is derived from an EMBL/GenBank/DDBJ whole genome shotgun (WGS) entry which is preliminary data.</text>
</comment>
<organism evidence="2 3">
    <name type="scientific">Pseudomonas syringae pv. actinidiae</name>
    <dbReference type="NCBI Taxonomy" id="103796"/>
    <lineage>
        <taxon>Bacteria</taxon>
        <taxon>Pseudomonadati</taxon>
        <taxon>Pseudomonadota</taxon>
        <taxon>Gammaproteobacteria</taxon>
        <taxon>Pseudomonadales</taxon>
        <taxon>Pseudomonadaceae</taxon>
        <taxon>Pseudomonas</taxon>
        <taxon>Pseudomonas syringae</taxon>
    </lineage>
</organism>
<evidence type="ECO:0000313" key="2">
    <source>
        <dbReference type="EMBL" id="GBH13689.1"/>
    </source>
</evidence>
<evidence type="ECO:0000313" key="3">
    <source>
        <dbReference type="Proteomes" id="UP000247480"/>
    </source>
</evidence>
<feature type="compositionally biased region" description="Basic and acidic residues" evidence="1">
    <location>
        <begin position="1"/>
        <end position="14"/>
    </location>
</feature>